<feature type="transmembrane region" description="Helical" evidence="1">
    <location>
        <begin position="103"/>
        <end position="122"/>
    </location>
</feature>
<evidence type="ECO:0000313" key="2">
    <source>
        <dbReference type="EMBL" id="PIL20174.1"/>
    </source>
</evidence>
<keyword evidence="1" id="KW-0812">Transmembrane</keyword>
<dbReference type="OrthoDB" id="7877480at2"/>
<keyword evidence="3" id="KW-1185">Reference proteome</keyword>
<feature type="transmembrane region" description="Helical" evidence="1">
    <location>
        <begin position="81"/>
        <end position="97"/>
    </location>
</feature>
<evidence type="ECO:0000256" key="1">
    <source>
        <dbReference type="SAM" id="Phobius"/>
    </source>
</evidence>
<accession>A0A2G8RF08</accession>
<keyword evidence="1" id="KW-0472">Membrane</keyword>
<protein>
    <submittedName>
        <fullName evidence="2">Uncharacterized protein</fullName>
    </submittedName>
</protein>
<gene>
    <name evidence="2" type="ORF">P775_10925</name>
</gene>
<dbReference type="EMBL" id="AWWI01000066">
    <property type="protein sequence ID" value="PIL20174.1"/>
    <property type="molecule type" value="Genomic_DNA"/>
</dbReference>
<dbReference type="AlphaFoldDB" id="A0A2G8RF08"/>
<keyword evidence="1" id="KW-1133">Transmembrane helix</keyword>
<dbReference type="Proteomes" id="UP000231259">
    <property type="component" value="Unassembled WGS sequence"/>
</dbReference>
<feature type="transmembrane region" description="Helical" evidence="1">
    <location>
        <begin position="15"/>
        <end position="33"/>
    </location>
</feature>
<proteinExistence type="predicted"/>
<reference evidence="2 3" key="1">
    <citation type="submission" date="2013-09" db="EMBL/GenBank/DDBJ databases">
        <title>Genome sequencing of Phaeobacter antarcticus sp. nov. SM1211.</title>
        <authorList>
            <person name="Zhang X.-Y."/>
            <person name="Liu C."/>
            <person name="Chen X.-L."/>
            <person name="Xie B.-B."/>
            <person name="Qin Q.-L."/>
            <person name="Rong J.-C."/>
            <person name="Zhang Y.-Z."/>
        </authorList>
    </citation>
    <scope>NUCLEOTIDE SEQUENCE [LARGE SCALE GENOMIC DNA]</scope>
    <source>
        <strain evidence="2 3">SM1211</strain>
    </source>
</reference>
<comment type="caution">
    <text evidence="2">The sequence shown here is derived from an EMBL/GenBank/DDBJ whole genome shotgun (WGS) entry which is preliminary data.</text>
</comment>
<sequence length="273" mass="30234">MNHLFTKPCKCKGHVPALSLMFLSASPLVEWLIHGCESGFVFVSTLAVFALGLALISAGHCRQANYDAAEVARKPHLPRKLLGTLMIGAFVFFLGWVEYDNLWAAMACGTLATGLSLVAFGLDPLRDKGHETPENQLQQRVHLLTLAAERTLDDLVLRIGRLDDLDLIKRTKGVQKAVRCLLGALARDPATIRSVRKPLMKLLHIAAHEADRLDEAWDTPDRAFARQRYIANLSAMAIAFEVHARLKGTALREDGLEFEADLLLDRMTQEFAA</sequence>
<name>A0A2G8RF08_9RHOB</name>
<organism evidence="2 3">
    <name type="scientific">Puniceibacterium antarcticum</name>
    <dbReference type="NCBI Taxonomy" id="1206336"/>
    <lineage>
        <taxon>Bacteria</taxon>
        <taxon>Pseudomonadati</taxon>
        <taxon>Pseudomonadota</taxon>
        <taxon>Alphaproteobacteria</taxon>
        <taxon>Rhodobacterales</taxon>
        <taxon>Paracoccaceae</taxon>
        <taxon>Puniceibacterium</taxon>
    </lineage>
</organism>
<evidence type="ECO:0000313" key="3">
    <source>
        <dbReference type="Proteomes" id="UP000231259"/>
    </source>
</evidence>
<dbReference type="RefSeq" id="WP_099910951.1">
    <property type="nucleotide sequence ID" value="NZ_AWWI01000066.1"/>
</dbReference>
<feature type="transmembrane region" description="Helical" evidence="1">
    <location>
        <begin position="39"/>
        <end position="60"/>
    </location>
</feature>